<dbReference type="SUPFAM" id="SSF57756">
    <property type="entry name" value="Retrovirus zinc finger-like domains"/>
    <property type="match status" value="1"/>
</dbReference>
<dbReference type="GO" id="GO:0003964">
    <property type="term" value="F:RNA-directed DNA polymerase activity"/>
    <property type="evidence" value="ECO:0007669"/>
    <property type="project" value="UniProtKB-KW"/>
</dbReference>
<keyword evidence="7 16" id="KW-0695">RNA-directed DNA polymerase</keyword>
<evidence type="ECO:0000256" key="4">
    <source>
        <dbReference type="ARBA" id="ARBA00022801"/>
    </source>
</evidence>
<keyword evidence="3" id="KW-0064">Aspartyl protease</keyword>
<dbReference type="InterPro" id="IPR001584">
    <property type="entry name" value="Integrase_cat-core"/>
</dbReference>
<proteinExistence type="predicted"/>
<organism evidence="16 17">
    <name type="scientific">Tanacetum coccineum</name>
    <dbReference type="NCBI Taxonomy" id="301880"/>
    <lineage>
        <taxon>Eukaryota</taxon>
        <taxon>Viridiplantae</taxon>
        <taxon>Streptophyta</taxon>
        <taxon>Embryophyta</taxon>
        <taxon>Tracheophyta</taxon>
        <taxon>Spermatophyta</taxon>
        <taxon>Magnoliopsida</taxon>
        <taxon>eudicotyledons</taxon>
        <taxon>Gunneridae</taxon>
        <taxon>Pentapetalae</taxon>
        <taxon>asterids</taxon>
        <taxon>campanulids</taxon>
        <taxon>Asterales</taxon>
        <taxon>Asteraceae</taxon>
        <taxon>Asteroideae</taxon>
        <taxon>Anthemideae</taxon>
        <taxon>Anthemidinae</taxon>
        <taxon>Tanacetum</taxon>
    </lineage>
</organism>
<dbReference type="PROSITE" id="PS50994">
    <property type="entry name" value="INTEGRASE"/>
    <property type="match status" value="1"/>
</dbReference>
<evidence type="ECO:0000256" key="12">
    <source>
        <dbReference type="SAM" id="MobiDB-lite"/>
    </source>
</evidence>
<dbReference type="Pfam" id="PF24626">
    <property type="entry name" value="SH3_Tf2-1"/>
    <property type="match status" value="1"/>
</dbReference>
<dbReference type="InterPro" id="IPR043502">
    <property type="entry name" value="DNA/RNA_pol_sf"/>
</dbReference>
<evidence type="ECO:0000256" key="2">
    <source>
        <dbReference type="ARBA" id="ARBA00022723"/>
    </source>
</evidence>
<dbReference type="PANTHER" id="PTHR37984">
    <property type="entry name" value="PROTEIN CBG26694"/>
    <property type="match status" value="1"/>
</dbReference>
<keyword evidence="8" id="KW-0239">DNA-directed DNA polymerase</keyword>
<keyword evidence="5" id="KW-0460">Magnesium</keyword>
<dbReference type="Pfam" id="PF17921">
    <property type="entry name" value="Integrase_H2C2"/>
    <property type="match status" value="1"/>
</dbReference>
<dbReference type="Gene3D" id="3.30.70.270">
    <property type="match status" value="2"/>
</dbReference>
<keyword evidence="1" id="KW-0645">Protease</keyword>
<dbReference type="PROSITE" id="PS50158">
    <property type="entry name" value="ZF_CCHC"/>
    <property type="match status" value="1"/>
</dbReference>
<accession>A0ABQ4ZLN0</accession>
<dbReference type="InterPro" id="IPR000477">
    <property type="entry name" value="RT_dom"/>
</dbReference>
<keyword evidence="11" id="KW-0862">Zinc</keyword>
<feature type="domain" description="CCHC-type" evidence="13">
    <location>
        <begin position="339"/>
        <end position="355"/>
    </location>
</feature>
<feature type="domain" description="Integrase catalytic" evidence="15">
    <location>
        <begin position="924"/>
        <end position="1084"/>
    </location>
</feature>
<evidence type="ECO:0000256" key="7">
    <source>
        <dbReference type="ARBA" id="ARBA00022918"/>
    </source>
</evidence>
<dbReference type="Gene3D" id="3.30.420.10">
    <property type="entry name" value="Ribonuclease H-like superfamily/Ribonuclease H"/>
    <property type="match status" value="1"/>
</dbReference>
<dbReference type="SMART" id="SM00343">
    <property type="entry name" value="ZnF_C2HC"/>
    <property type="match status" value="1"/>
</dbReference>
<feature type="region of interest" description="Disordered" evidence="12">
    <location>
        <begin position="80"/>
        <end position="120"/>
    </location>
</feature>
<reference evidence="16" key="1">
    <citation type="journal article" date="2022" name="Int. J. Mol. Sci.">
        <title>Draft Genome of Tanacetum Coccineum: Genomic Comparison of Closely Related Tanacetum-Family Plants.</title>
        <authorList>
            <person name="Yamashiro T."/>
            <person name="Shiraishi A."/>
            <person name="Nakayama K."/>
            <person name="Satake H."/>
        </authorList>
    </citation>
    <scope>NUCLEOTIDE SEQUENCE</scope>
</reference>
<feature type="domain" description="Reverse transcriptase" evidence="14">
    <location>
        <begin position="558"/>
        <end position="737"/>
    </location>
</feature>
<evidence type="ECO:0000256" key="9">
    <source>
        <dbReference type="ARBA" id="ARBA00023125"/>
    </source>
</evidence>
<dbReference type="Pfam" id="PF00078">
    <property type="entry name" value="RVT_1"/>
    <property type="match status" value="1"/>
</dbReference>
<feature type="compositionally biased region" description="Basic and acidic residues" evidence="12">
    <location>
        <begin position="104"/>
        <end position="120"/>
    </location>
</feature>
<dbReference type="SUPFAM" id="SSF56672">
    <property type="entry name" value="DNA/RNA polymerases"/>
    <property type="match status" value="1"/>
</dbReference>
<dbReference type="Pfam" id="PF00098">
    <property type="entry name" value="zf-CCHC"/>
    <property type="match status" value="1"/>
</dbReference>
<name>A0ABQ4ZLN0_9ASTR</name>
<evidence type="ECO:0000313" key="16">
    <source>
        <dbReference type="EMBL" id="GJS90211.1"/>
    </source>
</evidence>
<keyword evidence="8" id="KW-0548">Nucleotidyltransferase</keyword>
<evidence type="ECO:0000256" key="6">
    <source>
        <dbReference type="ARBA" id="ARBA00022908"/>
    </source>
</evidence>
<dbReference type="EMBL" id="BQNB010011410">
    <property type="protein sequence ID" value="GJS90211.1"/>
    <property type="molecule type" value="Genomic_DNA"/>
</dbReference>
<evidence type="ECO:0000256" key="10">
    <source>
        <dbReference type="ARBA" id="ARBA00023172"/>
    </source>
</evidence>
<keyword evidence="10" id="KW-0233">DNA recombination</keyword>
<dbReference type="Gene3D" id="1.10.340.70">
    <property type="match status" value="1"/>
</dbReference>
<evidence type="ECO:0000256" key="1">
    <source>
        <dbReference type="ARBA" id="ARBA00022670"/>
    </source>
</evidence>
<evidence type="ECO:0000259" key="14">
    <source>
        <dbReference type="PROSITE" id="PS50878"/>
    </source>
</evidence>
<dbReference type="InterPro" id="IPR001878">
    <property type="entry name" value="Znf_CCHC"/>
</dbReference>
<dbReference type="InterPro" id="IPR050951">
    <property type="entry name" value="Retrovirus_Pol_polyprotein"/>
</dbReference>
<evidence type="ECO:0000259" key="15">
    <source>
        <dbReference type="PROSITE" id="PS50994"/>
    </source>
</evidence>
<keyword evidence="8" id="KW-0808">Transferase</keyword>
<dbReference type="InterPro" id="IPR036875">
    <property type="entry name" value="Znf_CCHC_sf"/>
</dbReference>
<comment type="caution">
    <text evidence="16">The sequence shown here is derived from an EMBL/GenBank/DDBJ whole genome shotgun (WGS) entry which is preliminary data.</text>
</comment>
<dbReference type="PANTHER" id="PTHR37984:SF5">
    <property type="entry name" value="PROTEIN NYNRIN-LIKE"/>
    <property type="match status" value="1"/>
</dbReference>
<reference evidence="16" key="2">
    <citation type="submission" date="2022-01" db="EMBL/GenBank/DDBJ databases">
        <authorList>
            <person name="Yamashiro T."/>
            <person name="Shiraishi A."/>
            <person name="Satake H."/>
            <person name="Nakayama K."/>
        </authorList>
    </citation>
    <scope>NUCLEOTIDE SEQUENCE</scope>
</reference>
<evidence type="ECO:0000256" key="11">
    <source>
        <dbReference type="PROSITE-ProRule" id="PRU00047"/>
    </source>
</evidence>
<evidence type="ECO:0000256" key="5">
    <source>
        <dbReference type="ARBA" id="ARBA00022842"/>
    </source>
</evidence>
<evidence type="ECO:0000313" key="17">
    <source>
        <dbReference type="Proteomes" id="UP001151760"/>
    </source>
</evidence>
<feature type="compositionally biased region" description="Low complexity" evidence="12">
    <location>
        <begin position="293"/>
        <end position="302"/>
    </location>
</feature>
<dbReference type="InterPro" id="IPR005162">
    <property type="entry name" value="Retrotrans_gag_dom"/>
</dbReference>
<keyword evidence="9" id="KW-0238">DNA-binding</keyword>
<keyword evidence="6" id="KW-0229">DNA integration</keyword>
<dbReference type="InterPro" id="IPR036397">
    <property type="entry name" value="RNaseH_sf"/>
</dbReference>
<evidence type="ECO:0000256" key="3">
    <source>
        <dbReference type="ARBA" id="ARBA00022750"/>
    </source>
</evidence>
<dbReference type="InterPro" id="IPR056924">
    <property type="entry name" value="SH3_Tf2-1"/>
</dbReference>
<keyword evidence="11" id="KW-0863">Zinc-finger</keyword>
<dbReference type="SUPFAM" id="SSF53098">
    <property type="entry name" value="Ribonuclease H-like"/>
    <property type="match status" value="1"/>
</dbReference>
<dbReference type="Gene3D" id="3.10.10.10">
    <property type="entry name" value="HIV Type 1 Reverse Transcriptase, subunit A, domain 1"/>
    <property type="match status" value="1"/>
</dbReference>
<dbReference type="CDD" id="cd01647">
    <property type="entry name" value="RT_LTR"/>
    <property type="match status" value="1"/>
</dbReference>
<dbReference type="InterPro" id="IPR043128">
    <property type="entry name" value="Rev_trsase/Diguanyl_cyclase"/>
</dbReference>
<dbReference type="InterPro" id="IPR012337">
    <property type="entry name" value="RNaseH-like_sf"/>
</dbReference>
<keyword evidence="17" id="KW-1185">Reference proteome</keyword>
<feature type="region of interest" description="Disordered" evidence="12">
    <location>
        <begin position="290"/>
        <end position="310"/>
    </location>
</feature>
<keyword evidence="2" id="KW-0479">Metal-binding</keyword>
<sequence>MAASDAGLFRFFEICSFPFPTVFRTTDMGGLRLSSTGPLMLVSTAEVPVKMHPKRNRPLTEAYEQEFEQRVMARIEERLDHRGSEGEESENPFFDGDGSSSDEQPDRPKRNQREDNRRWESEMRVNIPEFDGNTLNPEGLIDWLVTVEEVFEFKDVPEKRVSLIATKLRGRASAWWQQLKLTRERVGKPRVTSWRKMKKLLRENFIPHNYQRLMYQRLQNLKQGTKSVEDYTTEFYQLIARNDIQETDDQLVSRYIGGLRVQIMDSVNMFDPVTLSDAYQRALAFEKQNRRVGSSSSPAITGGSSGSGNVTSRFVPNQTKVGGGNTGPVSKGVGSSGLKCFNCGEPGHRQSKCKKVRKRRLFVDEELEDNGVADDDYEEPLVFDDDQHEEEIVSGDVGVNLIVRRYCLTPKAAGDDWLKHNNFHSTCTILGKVCTFVVDPGGCDNLISEEAVQKLGLKTENHPNLTSYSGLKKVMGDDVFVLIGKEVAKDSEIPKAMIPLLKEFSDVFPDELPDGLPPLRDIQHHIDLEPGSQLPNRPHYRMSPGEHEELRRQVEELVSKGHVRESMSPCAVPALLTPKKDGSWRMCVDSRAINKITVRYRFPIPRLDDLLDQISGATIFTKLDLKSGYYQIRLRPGDEWKTAFKTREGLYEWLVMPFGLSNAPSTFMRVMNQLLRPFIGKFVVVYFDDILIYSASFSEHVTHVRQVLTLLRKDSFYAAMKKCMFMTPKVLFLGYVVSGEGIQMDESKVAVVQECPTPTTITEVRSFHGLASFYRRFISNFSSIMAPLTDCMKGKSFVWTKEAESTFQTGVSNQAADALSRRSNLLVSMQGVQSGQKPDFNIHDGFLFKGNQLCIPNTSLRLKIIKELHGEGHVGRDRTLQLVHASYFWPTMRKEMDRYVKRCRICQVSNGTSTNAGLYMYLPIPVQPWVDINMDFVLGLPCTQRGNDSIFVIVDHFSKMVHFIPCKKTTYAVNVAQLFFRDVYHLHGLPSFIVSDRDTRFLSHFWRSLWKMVNTQLNFSSAYHPQTDGQTKVVNRSLGNLLRCLVGDHVKVWDQKLCQVEFAHNHAVNRSTGFSPFQVVYSAQPRGPLDLMSLSVPKKVQDFVEGLHEVHKDVRDNLVRANSKYKVLLMQSRAMMLKNFKDDKQEADSNKLQHDQKCMKMKLSQDMQLIQKLRDDQKRMKKVFEVMSGRNIVTKIRVTPSWREIVSLTFSEADVLHVNWTSLGHCVTHRVGEYNKLSAKKIGLLEIVEITNFNAYRLKLPSHIRCYDVFNVKHLFPYHGDSSDDYLVVIDASAWRIWQTIQAKITYNLLSGSCPLSGVVSLGNPFNFVIADEDFHEGFNVVYNKALSSSLHRIFKRHPLLFEELSDKYNIPAAASRPSFVLHPPSKFSLPNSFCSNFDIVNLKLNGISFHSFVRILLVNKLPGASSTLP</sequence>
<keyword evidence="4" id="KW-0378">Hydrolase</keyword>
<evidence type="ECO:0000259" key="13">
    <source>
        <dbReference type="PROSITE" id="PS50158"/>
    </source>
</evidence>
<dbReference type="Pfam" id="PF03732">
    <property type="entry name" value="Retrotrans_gag"/>
    <property type="match status" value="1"/>
</dbReference>
<dbReference type="InterPro" id="IPR041588">
    <property type="entry name" value="Integrase_H2C2"/>
</dbReference>
<protein>
    <submittedName>
        <fullName evidence="16">Reverse transcriptase domain-containing protein</fullName>
    </submittedName>
</protein>
<dbReference type="Proteomes" id="UP001151760">
    <property type="component" value="Unassembled WGS sequence"/>
</dbReference>
<dbReference type="PROSITE" id="PS50878">
    <property type="entry name" value="RT_POL"/>
    <property type="match status" value="1"/>
</dbReference>
<gene>
    <name evidence="16" type="ORF">Tco_0772847</name>
</gene>
<evidence type="ECO:0000256" key="8">
    <source>
        <dbReference type="ARBA" id="ARBA00022932"/>
    </source>
</evidence>